<evidence type="ECO:0000313" key="1">
    <source>
        <dbReference type="EMBL" id="SHI70243.1"/>
    </source>
</evidence>
<evidence type="ECO:0000313" key="2">
    <source>
        <dbReference type="Proteomes" id="UP000191240"/>
    </source>
</evidence>
<accession>A0A1M6DAJ7</accession>
<organism evidence="1 2">
    <name type="scientific">Anaerovibrio lipolyticus DSM 3074</name>
    <dbReference type="NCBI Taxonomy" id="1120997"/>
    <lineage>
        <taxon>Bacteria</taxon>
        <taxon>Bacillati</taxon>
        <taxon>Bacillota</taxon>
        <taxon>Negativicutes</taxon>
        <taxon>Selenomonadales</taxon>
        <taxon>Selenomonadaceae</taxon>
        <taxon>Anaerovibrio</taxon>
    </lineage>
</organism>
<reference evidence="1 2" key="1">
    <citation type="submission" date="2016-11" db="EMBL/GenBank/DDBJ databases">
        <authorList>
            <person name="Jaros S."/>
            <person name="Januszkiewicz K."/>
            <person name="Wedrychowicz H."/>
        </authorList>
    </citation>
    <scope>NUCLEOTIDE SEQUENCE [LARGE SCALE GENOMIC DNA]</scope>
    <source>
        <strain evidence="1 2">DSM 3074</strain>
    </source>
</reference>
<protein>
    <submittedName>
        <fullName evidence="1">Uncharacterized protein</fullName>
    </submittedName>
</protein>
<sequence>MNVETGSHVKTRSCNAILALGHKNEKKIIFEGAASAVLFNIKEASETIVHARTK</sequence>
<gene>
    <name evidence="1" type="ORF">SAMN02745671_01409</name>
</gene>
<dbReference type="EMBL" id="FQYW01000010">
    <property type="protein sequence ID" value="SHI70243.1"/>
    <property type="molecule type" value="Genomic_DNA"/>
</dbReference>
<proteinExistence type="predicted"/>
<dbReference type="Proteomes" id="UP000191240">
    <property type="component" value="Unassembled WGS sequence"/>
</dbReference>
<name>A0A1M6DAJ7_9FIRM</name>
<dbReference type="AlphaFoldDB" id="A0A1M6DAJ7"/>
<dbReference type="RefSeq" id="WP_159446728.1">
    <property type="nucleotide sequence ID" value="NZ_FQYW01000010.1"/>
</dbReference>